<feature type="chain" id="PRO_5012181872" evidence="1">
    <location>
        <begin position="21"/>
        <end position="222"/>
    </location>
</feature>
<protein>
    <submittedName>
        <fullName evidence="2">Uncharacterized protein</fullName>
    </submittedName>
</protein>
<dbReference type="RefSeq" id="XP_068359457.1">
    <property type="nucleotide sequence ID" value="XM_068504452.1"/>
</dbReference>
<comment type="caution">
    <text evidence="2">The sequence shown here is derived from an EMBL/GenBank/DDBJ whole genome shotgun (WGS) entry which is preliminary data.</text>
</comment>
<dbReference type="EMBL" id="MLAK01000728">
    <property type="protein sequence ID" value="OHT06321.1"/>
    <property type="molecule type" value="Genomic_DNA"/>
</dbReference>
<keyword evidence="1" id="KW-0732">Signal</keyword>
<gene>
    <name evidence="2" type="ORF">TRFO_25578</name>
</gene>
<proteinExistence type="predicted"/>
<name>A0A1J4K4F0_9EUKA</name>
<dbReference type="GeneID" id="94839156"/>
<evidence type="ECO:0000256" key="1">
    <source>
        <dbReference type="SAM" id="SignalP"/>
    </source>
</evidence>
<accession>A0A1J4K4F0</accession>
<reference evidence="2" key="1">
    <citation type="submission" date="2016-10" db="EMBL/GenBank/DDBJ databases">
        <authorList>
            <person name="Benchimol M."/>
            <person name="Almeida L.G."/>
            <person name="Vasconcelos A.T."/>
            <person name="Perreira-Neves A."/>
            <person name="Rosa I.A."/>
            <person name="Tasca T."/>
            <person name="Bogo M.R."/>
            <person name="de Souza W."/>
        </authorList>
    </citation>
    <scope>NUCLEOTIDE SEQUENCE [LARGE SCALE GENOMIC DNA]</scope>
    <source>
        <strain evidence="2">K</strain>
    </source>
</reference>
<keyword evidence="3" id="KW-1185">Reference proteome</keyword>
<organism evidence="2 3">
    <name type="scientific">Tritrichomonas foetus</name>
    <dbReference type="NCBI Taxonomy" id="1144522"/>
    <lineage>
        <taxon>Eukaryota</taxon>
        <taxon>Metamonada</taxon>
        <taxon>Parabasalia</taxon>
        <taxon>Tritrichomonadida</taxon>
        <taxon>Tritrichomonadidae</taxon>
        <taxon>Tritrichomonas</taxon>
    </lineage>
</organism>
<evidence type="ECO:0000313" key="3">
    <source>
        <dbReference type="Proteomes" id="UP000179807"/>
    </source>
</evidence>
<dbReference type="AlphaFoldDB" id="A0A1J4K4F0"/>
<dbReference type="Proteomes" id="UP000179807">
    <property type="component" value="Unassembled WGS sequence"/>
</dbReference>
<feature type="signal peptide" evidence="1">
    <location>
        <begin position="1"/>
        <end position="20"/>
    </location>
</feature>
<sequence length="222" mass="25626">MYLYLALLLIFFTLIQYIKAMEQNDQTNSSMNDFTIINDPESIFKTESESHDSLFNNPKKTGNPQNKTICLDIPFVSSFKGLVNVPQKLSHRKKKDFLNSRLNLEMEIDSIGLHEPDFFDADLLTEEINELHNYLIPKSQKEINEATQIKDATKLQCEILTNAKQSHHKSNLIDLSTIKNTFRQTNDATQIEGLKITMRKICHHYNDQTFDVNETISLLSTL</sequence>
<dbReference type="VEuPathDB" id="TrichDB:TRFO_25578"/>
<evidence type="ECO:0000313" key="2">
    <source>
        <dbReference type="EMBL" id="OHT06321.1"/>
    </source>
</evidence>